<reference evidence="5 6" key="1">
    <citation type="submission" date="2012-06" db="EMBL/GenBank/DDBJ databases">
        <title>Complete genome of Terriglobus roseus DSM 18391.</title>
        <authorList>
            <consortium name="US DOE Joint Genome Institute (JGI-PGF)"/>
            <person name="Lucas S."/>
            <person name="Copeland A."/>
            <person name="Lapidus A."/>
            <person name="Glavina del Rio T."/>
            <person name="Dalin E."/>
            <person name="Tice H."/>
            <person name="Bruce D."/>
            <person name="Goodwin L."/>
            <person name="Pitluck S."/>
            <person name="Peters L."/>
            <person name="Mikhailova N."/>
            <person name="Munk A.C.C."/>
            <person name="Kyrpides N."/>
            <person name="Mavromatis K."/>
            <person name="Ivanova N."/>
            <person name="Brettin T."/>
            <person name="Detter J.C."/>
            <person name="Han C."/>
            <person name="Larimer F."/>
            <person name="Land M."/>
            <person name="Hauser L."/>
            <person name="Markowitz V."/>
            <person name="Cheng J.-F."/>
            <person name="Hugenholtz P."/>
            <person name="Woyke T."/>
            <person name="Wu D."/>
            <person name="Brambilla E."/>
            <person name="Klenk H.-P."/>
            <person name="Eisen J.A."/>
        </authorList>
    </citation>
    <scope>NUCLEOTIDE SEQUENCE [LARGE SCALE GENOMIC DNA]</scope>
    <source>
        <strain evidence="6">DSM 18391 / NRRL B-41598 / KBS 63</strain>
    </source>
</reference>
<dbReference type="PROSITE" id="PS50005">
    <property type="entry name" value="TPR"/>
    <property type="match status" value="1"/>
</dbReference>
<dbReference type="Pfam" id="PF00486">
    <property type="entry name" value="Trans_reg_C"/>
    <property type="match status" value="1"/>
</dbReference>
<protein>
    <submittedName>
        <fullName evidence="5">Response regulator with CheY-like receiver domain and winged-helix DNA-binding domain</fullName>
    </submittedName>
</protein>
<gene>
    <name evidence="5" type="ordered locus">Terro_3029</name>
</gene>
<evidence type="ECO:0000256" key="2">
    <source>
        <dbReference type="PROSITE-ProRule" id="PRU00339"/>
    </source>
</evidence>
<feature type="DNA-binding region" description="OmpR/PhoB-type" evidence="3">
    <location>
        <begin position="1"/>
        <end position="64"/>
    </location>
</feature>
<organism evidence="5 6">
    <name type="scientific">Terriglobus roseus (strain DSM 18391 / NRRL B-41598 / KBS 63)</name>
    <dbReference type="NCBI Taxonomy" id="926566"/>
    <lineage>
        <taxon>Bacteria</taxon>
        <taxon>Pseudomonadati</taxon>
        <taxon>Acidobacteriota</taxon>
        <taxon>Terriglobia</taxon>
        <taxon>Terriglobales</taxon>
        <taxon>Acidobacteriaceae</taxon>
        <taxon>Terriglobus</taxon>
    </lineage>
</organism>
<feature type="repeat" description="TPR" evidence="2">
    <location>
        <begin position="325"/>
        <end position="358"/>
    </location>
</feature>
<dbReference type="SUPFAM" id="SSF48452">
    <property type="entry name" value="TPR-like"/>
    <property type="match status" value="1"/>
</dbReference>
<dbReference type="SUPFAM" id="SSF46894">
    <property type="entry name" value="C-terminal effector domain of the bipartite response regulators"/>
    <property type="match status" value="1"/>
</dbReference>
<proteinExistence type="predicted"/>
<evidence type="ECO:0000313" key="5">
    <source>
        <dbReference type="EMBL" id="AFL89261.1"/>
    </source>
</evidence>
<dbReference type="KEGG" id="trs:Terro_3029"/>
<dbReference type="Proteomes" id="UP000006056">
    <property type="component" value="Chromosome"/>
</dbReference>
<dbReference type="PANTHER" id="PTHR12558:SF13">
    <property type="entry name" value="CELL DIVISION CYCLE PROTEIN 27 HOMOLOG"/>
    <property type="match status" value="1"/>
</dbReference>
<dbReference type="GO" id="GO:0003677">
    <property type="term" value="F:DNA binding"/>
    <property type="evidence" value="ECO:0007669"/>
    <property type="project" value="UniProtKB-UniRule"/>
</dbReference>
<dbReference type="Gene3D" id="1.25.40.10">
    <property type="entry name" value="Tetratricopeptide repeat domain"/>
    <property type="match status" value="1"/>
</dbReference>
<dbReference type="STRING" id="926566.Terro_3029"/>
<evidence type="ECO:0000259" key="4">
    <source>
        <dbReference type="PROSITE" id="PS51755"/>
    </source>
</evidence>
<dbReference type="InterPro" id="IPR036388">
    <property type="entry name" value="WH-like_DNA-bd_sf"/>
</dbReference>
<dbReference type="InterPro" id="IPR016032">
    <property type="entry name" value="Sig_transdc_resp-reg_C-effctor"/>
</dbReference>
<dbReference type="EMBL" id="CP003379">
    <property type="protein sequence ID" value="AFL89261.1"/>
    <property type="molecule type" value="Genomic_DNA"/>
</dbReference>
<keyword evidence="2" id="KW-0802">TPR repeat</keyword>
<dbReference type="PROSITE" id="PS51755">
    <property type="entry name" value="OMPR_PHOB"/>
    <property type="match status" value="1"/>
</dbReference>
<keyword evidence="1 3" id="KW-0238">DNA-binding</keyword>
<dbReference type="eggNOG" id="COG0457">
    <property type="taxonomic scope" value="Bacteria"/>
</dbReference>
<name>I3ZJ43_TERRK</name>
<evidence type="ECO:0000256" key="3">
    <source>
        <dbReference type="PROSITE-ProRule" id="PRU01091"/>
    </source>
</evidence>
<dbReference type="GO" id="GO:0006355">
    <property type="term" value="P:regulation of DNA-templated transcription"/>
    <property type="evidence" value="ECO:0007669"/>
    <property type="project" value="InterPro"/>
</dbReference>
<dbReference type="eggNOG" id="COG0745">
    <property type="taxonomic scope" value="Bacteria"/>
</dbReference>
<dbReference type="PANTHER" id="PTHR12558">
    <property type="entry name" value="CELL DIVISION CYCLE 16,23,27"/>
    <property type="match status" value="1"/>
</dbReference>
<dbReference type="AlphaFoldDB" id="I3ZJ43"/>
<evidence type="ECO:0000313" key="6">
    <source>
        <dbReference type="Proteomes" id="UP000006056"/>
    </source>
</evidence>
<dbReference type="Gene3D" id="1.10.10.10">
    <property type="entry name" value="Winged helix-like DNA-binding domain superfamily/Winged helix DNA-binding domain"/>
    <property type="match status" value="1"/>
</dbReference>
<feature type="domain" description="OmpR/PhoB-type" evidence="4">
    <location>
        <begin position="1"/>
        <end position="64"/>
    </location>
</feature>
<accession>I3ZJ43</accession>
<dbReference type="InterPro" id="IPR001867">
    <property type="entry name" value="OmpR/PhoB-type_DNA-bd"/>
</dbReference>
<dbReference type="Pfam" id="PF13431">
    <property type="entry name" value="TPR_17"/>
    <property type="match status" value="1"/>
</dbReference>
<keyword evidence="6" id="KW-1185">Reference proteome</keyword>
<dbReference type="HOGENOM" id="CLU_518669_0_0_0"/>
<dbReference type="InterPro" id="IPR019734">
    <property type="entry name" value="TPR_rpt"/>
</dbReference>
<sequence>MLLRAPGELVSRDLIRTTLWGGTYTDHEHGINTAIRKLRESIERKGRNAVSIQTVSGKGYRLLLPLADRASWSAPGILELQLVPGYLDEKIRQRLHGLLGEIAGALSQTTKYRAHVQAGAPTGELLLKIAAQQWNEEILLTAQLTEVENDEPLWSDTYRFDLLQSLAVQLRLVRDIVTALTALPKRRSPAERSDCMARTLAEPSILDPVGYEAYLDGRFLFAQRSPRSLSAARTRFEVACELNPDFAFAHASLSRTCRFLTIFETGEPGHLWRLAEHHACRAVELDPRISEAQSSLACVQARYQWRWLDGCAAYEEALRLNPSDPETYCDYGVALLAMGEFNEGARCLERVLALDPRYAVGRATVALGRLMQGRRSEAVAMLEGMTEAMPDFLTPWIYLGIDQLNTEHWAKAEVSFLQALRLAPDNPTFVSLLSQAYAGQNRMEDAVRAVGKLSVIGRDRYVSPTARAVAAMAVRDDDAALLAVECVVNERDANFALYRRMRVLDPIREHPVFIATLQAMDLQKL</sequence>
<dbReference type="SMART" id="SM00028">
    <property type="entry name" value="TPR"/>
    <property type="match status" value="2"/>
</dbReference>
<evidence type="ECO:0000256" key="1">
    <source>
        <dbReference type="ARBA" id="ARBA00023125"/>
    </source>
</evidence>
<dbReference type="GO" id="GO:0000160">
    <property type="term" value="P:phosphorelay signal transduction system"/>
    <property type="evidence" value="ECO:0007669"/>
    <property type="project" value="InterPro"/>
</dbReference>
<dbReference type="CDD" id="cd00383">
    <property type="entry name" value="trans_reg_C"/>
    <property type="match status" value="1"/>
</dbReference>
<dbReference type="InterPro" id="IPR011990">
    <property type="entry name" value="TPR-like_helical_dom_sf"/>
</dbReference>